<dbReference type="GO" id="GO:0019441">
    <property type="term" value="P:L-tryptophan catabolic process to kynurenine"/>
    <property type="evidence" value="ECO:0007669"/>
    <property type="project" value="InterPro"/>
</dbReference>
<name>A0A7J9SFW9_9EURY</name>
<dbReference type="AlphaFoldDB" id="A0A7J9SFW9"/>
<dbReference type="InterPro" id="IPR037175">
    <property type="entry name" value="KFase_sf"/>
</dbReference>
<dbReference type="SUPFAM" id="SSF102198">
    <property type="entry name" value="Putative cyclase"/>
    <property type="match status" value="1"/>
</dbReference>
<reference evidence="1 2" key="1">
    <citation type="submission" date="2020-08" db="EMBL/GenBank/DDBJ databases">
        <authorList>
            <person name="Seo M.-J."/>
        </authorList>
    </citation>
    <scope>NUCLEOTIDE SEQUENCE [LARGE SCALE GENOMIC DNA]</scope>
    <source>
        <strain evidence="1 2">MBLA0160</strain>
    </source>
</reference>
<organism evidence="1 2">
    <name type="scientific">Halobellus ruber</name>
    <dbReference type="NCBI Taxonomy" id="2761102"/>
    <lineage>
        <taxon>Archaea</taxon>
        <taxon>Methanobacteriati</taxon>
        <taxon>Methanobacteriota</taxon>
        <taxon>Stenosarchaea group</taxon>
        <taxon>Halobacteria</taxon>
        <taxon>Halobacteriales</taxon>
        <taxon>Haloferacaceae</taxon>
        <taxon>Halobellus</taxon>
    </lineage>
</organism>
<evidence type="ECO:0000313" key="2">
    <source>
        <dbReference type="Proteomes" id="UP000546257"/>
    </source>
</evidence>
<dbReference type="InterPro" id="IPR007325">
    <property type="entry name" value="KFase/CYL"/>
</dbReference>
<dbReference type="PANTHER" id="PTHR31118:SF32">
    <property type="entry name" value="KYNURENINE FORMAMIDASE"/>
    <property type="match status" value="1"/>
</dbReference>
<dbReference type="EMBL" id="JACKXD010000001">
    <property type="protein sequence ID" value="MBB6645273.1"/>
    <property type="molecule type" value="Genomic_DNA"/>
</dbReference>
<accession>A0A7J9SFW9</accession>
<proteinExistence type="predicted"/>
<sequence length="217" mass="23130">MSGKEAGANVDLSHPIETGMQTYPGDPDVAVRSHAAHDADGYRVSSLELGSHTGTHVDAPSHVLPDGKTLDAYPLDRFVFDAVRVDCRDLGPREPVPPERIPSADADCVVLWTGWDTHWGTERYLDHPYLSPVAARACVDRGLAVASDTLNPDPTPTDAAGDDEPDGLVAHHALLEADCLILENLTGLDAVADRFELRAYPLATRGDGAPVRAVGVV</sequence>
<evidence type="ECO:0000313" key="1">
    <source>
        <dbReference type="EMBL" id="MBB6645273.1"/>
    </source>
</evidence>
<dbReference type="Pfam" id="PF04199">
    <property type="entry name" value="Cyclase"/>
    <property type="match status" value="1"/>
</dbReference>
<dbReference type="RefSeq" id="WP_185191635.1">
    <property type="nucleotide sequence ID" value="NZ_JACKXD010000001.1"/>
</dbReference>
<gene>
    <name evidence="1" type="ORF">H5V44_03000</name>
</gene>
<dbReference type="Proteomes" id="UP000546257">
    <property type="component" value="Unassembled WGS sequence"/>
</dbReference>
<dbReference type="GO" id="GO:0004061">
    <property type="term" value="F:arylformamidase activity"/>
    <property type="evidence" value="ECO:0007669"/>
    <property type="project" value="InterPro"/>
</dbReference>
<protein>
    <submittedName>
        <fullName evidence="1">Cyclase family protein</fullName>
    </submittedName>
</protein>
<dbReference type="PANTHER" id="PTHR31118">
    <property type="entry name" value="CYCLASE-LIKE PROTEIN 2"/>
    <property type="match status" value="1"/>
</dbReference>
<keyword evidence="2" id="KW-1185">Reference proteome</keyword>
<comment type="caution">
    <text evidence="1">The sequence shown here is derived from an EMBL/GenBank/DDBJ whole genome shotgun (WGS) entry which is preliminary data.</text>
</comment>
<dbReference type="Gene3D" id="3.50.30.50">
    <property type="entry name" value="Putative cyclase"/>
    <property type="match status" value="1"/>
</dbReference>